<dbReference type="EMBL" id="CP038865">
    <property type="protein sequence ID" value="QCA29530.1"/>
    <property type="molecule type" value="Genomic_DNA"/>
</dbReference>
<gene>
    <name evidence="3" type="primary">dltD</name>
    <name evidence="4" type="ORF">E4031_02825</name>
    <name evidence="3" type="ORF">E4Z98_09425</name>
</gene>
<dbReference type="AlphaFoldDB" id="A0A4Z0DCP9"/>
<dbReference type="NCBIfam" id="TIGR04092">
    <property type="entry name" value="LTA_DltD"/>
    <property type="match status" value="1"/>
</dbReference>
<accession>A0A4Z0DCP9</accession>
<dbReference type="Pfam" id="PF04914">
    <property type="entry name" value="DltD"/>
    <property type="match status" value="1"/>
</dbReference>
<dbReference type="PIRSF" id="PIRSF021438">
    <property type="entry name" value="DltD"/>
    <property type="match status" value="1"/>
</dbReference>
<keyword evidence="1 2" id="KW-0472">Membrane</keyword>
<dbReference type="PANTHER" id="PTHR40039">
    <property type="entry name" value="PROTEIN DLTD"/>
    <property type="match status" value="1"/>
</dbReference>
<feature type="transmembrane region" description="Helical" evidence="2">
    <location>
        <begin position="6"/>
        <end position="25"/>
    </location>
</feature>
<keyword evidence="2" id="KW-0812">Transmembrane</keyword>
<dbReference type="GO" id="GO:0070395">
    <property type="term" value="P:lipoteichoic acid biosynthetic process"/>
    <property type="evidence" value="ECO:0007669"/>
    <property type="project" value="UniProtKB-UniRule"/>
</dbReference>
<name>A0A4Z0DCP9_9ENTE</name>
<protein>
    <recommendedName>
        <fullName evidence="1">Protein DltD</fullName>
    </recommendedName>
</protein>
<reference evidence="4 6" key="1">
    <citation type="submission" date="2019-03" db="EMBL/GenBank/DDBJ databases">
        <title>Vagococcus sp. was isolated fron gut of Carduelis flavirostris.</title>
        <authorList>
            <person name="Ge Y."/>
        </authorList>
    </citation>
    <scope>NUCLEOTIDE SEQUENCE [LARGE SCALE GENOMIC DNA]</scope>
    <source>
        <strain evidence="4 6">CF-210</strain>
    </source>
</reference>
<evidence type="ECO:0000313" key="4">
    <source>
        <dbReference type="EMBL" id="TFZ42646.1"/>
    </source>
</evidence>
<proteinExistence type="inferred from homology"/>
<sequence length="417" mass="47821">MSKKKLFMAIGPLMVAICLVIVLLFSPFKWTSRPSEKAIHQSASSMSINVIKGNSLKNTAMGTGKYLPFFGSSELSRINALHPSVLAQKYQRDYEPFLLGAPGTQSLAQFLMIQSMGKELTNKQVVFIISPQWFVKEGVSDAMFSLYYSPLQTYQWVLTHKEDSEASRYTAQRLLDFSSVKSDTLLNKVLQKMADGEELSSTDIKGATFQHNLFSQEDHLFSKFAVRSKQKRIDKAEKQLPNVYNDEQLDQLAVQLGSKNTSNNPYQISNKFYDTRIAPVESSLENSQKKFNYLNSPEYADFQLVLNQMAKENIKPLFVIPPVNKKWSDYTGVSQEMLKDFSIKIKQQLTSQGFKTIADYTDQNDVDYFMEDTIHLGWRGWLALDEDLQAFLKTNPSVHYEIDNDRYLTTDWQEYHP</sequence>
<evidence type="ECO:0000313" key="5">
    <source>
        <dbReference type="Proteomes" id="UP000296883"/>
    </source>
</evidence>
<dbReference type="PANTHER" id="PTHR40039:SF1">
    <property type="entry name" value="PROTEIN DLTD"/>
    <property type="match status" value="1"/>
</dbReference>
<dbReference type="InterPro" id="IPR023896">
    <property type="entry name" value="LTA_DltD"/>
</dbReference>
<evidence type="ECO:0000256" key="2">
    <source>
        <dbReference type="SAM" id="Phobius"/>
    </source>
</evidence>
<dbReference type="Proteomes" id="UP000296883">
    <property type="component" value="Chromosome"/>
</dbReference>
<evidence type="ECO:0000313" key="6">
    <source>
        <dbReference type="Proteomes" id="UP000297725"/>
    </source>
</evidence>
<comment type="pathway">
    <text evidence="1">Cell wall biogenesis; lipoteichoic acid biosynthesis.</text>
</comment>
<comment type="similarity">
    <text evidence="1">Belongs to the DltD family.</text>
</comment>
<dbReference type="KEGG" id="vac:E4Z98_09425"/>
<reference evidence="3 5" key="2">
    <citation type="journal article" date="2020" name="Int. J. Syst. Evol. Microbiol.">
        <title>Vagococcus xieshaowenii sp. nov., isolated from snow finch (Montifringilla taczanowskii) cloacal content.</title>
        <authorList>
            <person name="Ge Y."/>
            <person name="Yang J."/>
            <person name="Lai X.H."/>
            <person name="Zhang G."/>
            <person name="Jin D."/>
            <person name="Lu S."/>
            <person name="Wang B."/>
            <person name="Huang Y."/>
            <person name="Huang Y."/>
            <person name="Ren Z."/>
            <person name="Zhang X."/>
            <person name="Xu J."/>
        </authorList>
    </citation>
    <scope>NUCLEOTIDE SEQUENCE [LARGE SCALE GENOMIC DNA]</scope>
    <source>
        <strain evidence="5">personal::cf-49</strain>
        <strain evidence="3">Personal::cf-49</strain>
    </source>
</reference>
<organism evidence="3 5">
    <name type="scientific">Vagococcus xieshaowenii</name>
    <dbReference type="NCBI Taxonomy" id="2562451"/>
    <lineage>
        <taxon>Bacteria</taxon>
        <taxon>Bacillati</taxon>
        <taxon>Bacillota</taxon>
        <taxon>Bacilli</taxon>
        <taxon>Lactobacillales</taxon>
        <taxon>Enterococcaceae</taxon>
        <taxon>Vagococcus</taxon>
    </lineage>
</organism>
<evidence type="ECO:0000313" key="3">
    <source>
        <dbReference type="EMBL" id="QCA29530.1"/>
    </source>
</evidence>
<dbReference type="InterPro" id="IPR006998">
    <property type="entry name" value="DltD"/>
</dbReference>
<dbReference type="UniPathway" id="UPA00556"/>
<keyword evidence="1" id="KW-1003">Cell membrane</keyword>
<keyword evidence="5" id="KW-1185">Reference proteome</keyword>
<dbReference type="Proteomes" id="UP000297725">
    <property type="component" value="Unassembled WGS sequence"/>
</dbReference>
<dbReference type="OrthoDB" id="1700484at2"/>
<dbReference type="GO" id="GO:0005886">
    <property type="term" value="C:plasma membrane"/>
    <property type="evidence" value="ECO:0007669"/>
    <property type="project" value="UniProtKB-UniRule"/>
</dbReference>
<evidence type="ECO:0000256" key="1">
    <source>
        <dbReference type="PIRNR" id="PIRNR021438"/>
    </source>
</evidence>
<accession>A0A7Z1YB34</accession>
<dbReference type="EMBL" id="SRHU01000009">
    <property type="protein sequence ID" value="TFZ42646.1"/>
    <property type="molecule type" value="Genomic_DNA"/>
</dbReference>
<keyword evidence="2" id="KW-1133">Transmembrane helix</keyword>